<dbReference type="AlphaFoldDB" id="A0A4C1W8N8"/>
<proteinExistence type="predicted"/>
<keyword evidence="2" id="KW-1185">Reference proteome</keyword>
<protein>
    <submittedName>
        <fullName evidence="1">Uncharacterized protein</fullName>
    </submittedName>
</protein>
<name>A0A4C1W8N8_EUMVA</name>
<gene>
    <name evidence="1" type="ORF">EVAR_38034_1</name>
</gene>
<reference evidence="1 2" key="1">
    <citation type="journal article" date="2019" name="Commun. Biol.">
        <title>The bagworm genome reveals a unique fibroin gene that provides high tensile strength.</title>
        <authorList>
            <person name="Kono N."/>
            <person name="Nakamura H."/>
            <person name="Ohtoshi R."/>
            <person name="Tomita M."/>
            <person name="Numata K."/>
            <person name="Arakawa K."/>
        </authorList>
    </citation>
    <scope>NUCLEOTIDE SEQUENCE [LARGE SCALE GENOMIC DNA]</scope>
</reference>
<accession>A0A4C1W8N8</accession>
<dbReference type="Proteomes" id="UP000299102">
    <property type="component" value="Unassembled WGS sequence"/>
</dbReference>
<evidence type="ECO:0000313" key="1">
    <source>
        <dbReference type="EMBL" id="GBP47270.1"/>
    </source>
</evidence>
<comment type="caution">
    <text evidence="1">The sequence shown here is derived from an EMBL/GenBank/DDBJ whole genome shotgun (WGS) entry which is preliminary data.</text>
</comment>
<evidence type="ECO:0000313" key="2">
    <source>
        <dbReference type="Proteomes" id="UP000299102"/>
    </source>
</evidence>
<dbReference type="EMBL" id="BGZK01000499">
    <property type="protein sequence ID" value="GBP47270.1"/>
    <property type="molecule type" value="Genomic_DNA"/>
</dbReference>
<organism evidence="1 2">
    <name type="scientific">Eumeta variegata</name>
    <name type="common">Bagworm moth</name>
    <name type="synonym">Eumeta japonica</name>
    <dbReference type="NCBI Taxonomy" id="151549"/>
    <lineage>
        <taxon>Eukaryota</taxon>
        <taxon>Metazoa</taxon>
        <taxon>Ecdysozoa</taxon>
        <taxon>Arthropoda</taxon>
        <taxon>Hexapoda</taxon>
        <taxon>Insecta</taxon>
        <taxon>Pterygota</taxon>
        <taxon>Neoptera</taxon>
        <taxon>Endopterygota</taxon>
        <taxon>Lepidoptera</taxon>
        <taxon>Glossata</taxon>
        <taxon>Ditrysia</taxon>
        <taxon>Tineoidea</taxon>
        <taxon>Psychidae</taxon>
        <taxon>Oiketicinae</taxon>
        <taxon>Eumeta</taxon>
    </lineage>
</organism>
<sequence>MTSTKPRAVPSLRCILYTAWTRYSCHSRSDLISLVTISIRMPFITAFTLRSSSSALEGGGLTFGGSKGLESATFVIILTPLTVASLLEATVLEAVTFLEVIKESKSLSSLSEPLVVESELSDPSSDDIALEERLLLLHIDGHGD</sequence>